<dbReference type="EMBL" id="JBHTAI010000001">
    <property type="protein sequence ID" value="MFC7147168.1"/>
    <property type="molecule type" value="Genomic_DNA"/>
</dbReference>
<organism evidence="1 2">
    <name type="scientific">Cohnella cellulosilytica</name>
    <dbReference type="NCBI Taxonomy" id="986710"/>
    <lineage>
        <taxon>Bacteria</taxon>
        <taxon>Bacillati</taxon>
        <taxon>Bacillota</taxon>
        <taxon>Bacilli</taxon>
        <taxon>Bacillales</taxon>
        <taxon>Paenibacillaceae</taxon>
        <taxon>Cohnella</taxon>
    </lineage>
</organism>
<proteinExistence type="predicted"/>
<evidence type="ECO:0008006" key="3">
    <source>
        <dbReference type="Google" id="ProtNLM"/>
    </source>
</evidence>
<dbReference type="Proteomes" id="UP001596378">
    <property type="component" value="Unassembled WGS sequence"/>
</dbReference>
<sequence>MGPRAADKPFHRLVNGSIIGVVAGIAASRTVNGPIIGGIAGIAVSRTVNGSIIGVSPE</sequence>
<keyword evidence="2" id="KW-1185">Reference proteome</keyword>
<accession>A0ABW2F1U6</accession>
<evidence type="ECO:0000313" key="1">
    <source>
        <dbReference type="EMBL" id="MFC7147168.1"/>
    </source>
</evidence>
<evidence type="ECO:0000313" key="2">
    <source>
        <dbReference type="Proteomes" id="UP001596378"/>
    </source>
</evidence>
<gene>
    <name evidence="1" type="ORF">ACFQMJ_01360</name>
</gene>
<comment type="caution">
    <text evidence="1">The sequence shown here is derived from an EMBL/GenBank/DDBJ whole genome shotgun (WGS) entry which is preliminary data.</text>
</comment>
<reference evidence="2" key="1">
    <citation type="journal article" date="2019" name="Int. J. Syst. Evol. Microbiol.">
        <title>The Global Catalogue of Microorganisms (GCM) 10K type strain sequencing project: providing services to taxonomists for standard genome sequencing and annotation.</title>
        <authorList>
            <consortium name="The Broad Institute Genomics Platform"/>
            <consortium name="The Broad Institute Genome Sequencing Center for Infectious Disease"/>
            <person name="Wu L."/>
            <person name="Ma J."/>
        </authorList>
    </citation>
    <scope>NUCLEOTIDE SEQUENCE [LARGE SCALE GENOMIC DNA]</scope>
    <source>
        <strain evidence="2">KCTC 12907</strain>
    </source>
</reference>
<name>A0ABW2F1U6_9BACL</name>
<protein>
    <recommendedName>
        <fullName evidence="3">Glycine zipper 2TM domain-containing protein</fullName>
    </recommendedName>
</protein>